<dbReference type="Pfam" id="PF16757">
    <property type="entry name" value="Fucosidase_C"/>
    <property type="match status" value="1"/>
</dbReference>
<dbReference type="SUPFAM" id="SSF51445">
    <property type="entry name" value="(Trans)glycosidases"/>
    <property type="match status" value="1"/>
</dbReference>
<keyword evidence="5 10" id="KW-0378">Hydrolase</keyword>
<dbReference type="GO" id="GO:0006004">
    <property type="term" value="P:fucose metabolic process"/>
    <property type="evidence" value="ECO:0007669"/>
    <property type="project" value="InterPro"/>
</dbReference>
<dbReference type="Proteomes" id="UP000291343">
    <property type="component" value="Unassembled WGS sequence"/>
</dbReference>
<dbReference type="Gene3D" id="2.60.40.1180">
    <property type="entry name" value="Golgi alpha-mannosidase II"/>
    <property type="match status" value="1"/>
</dbReference>
<comment type="function">
    <text evidence="1">Alpha-L-fucosidase is responsible for hydrolyzing the alpha-1,6-linked fucose joined to the reducing-end N-acetylglucosamine of the carbohydrate moieties of glycoproteins.</text>
</comment>
<dbReference type="GO" id="GO:0016139">
    <property type="term" value="P:glycoside catabolic process"/>
    <property type="evidence" value="ECO:0007669"/>
    <property type="project" value="TreeGrafter"/>
</dbReference>
<evidence type="ECO:0000256" key="6">
    <source>
        <dbReference type="ARBA" id="ARBA00023180"/>
    </source>
</evidence>
<dbReference type="FunCoup" id="A0A482XI08">
    <property type="interactions" value="151"/>
</dbReference>
<dbReference type="GO" id="GO:0005764">
    <property type="term" value="C:lysosome"/>
    <property type="evidence" value="ECO:0007669"/>
    <property type="project" value="TreeGrafter"/>
</dbReference>
<keyword evidence="7 10" id="KW-0326">Glycosidase</keyword>
<dbReference type="SMR" id="A0A482XI08"/>
<keyword evidence="6" id="KW-0325">Glycoprotein</keyword>
<dbReference type="InterPro" id="IPR000933">
    <property type="entry name" value="Glyco_hydro_29"/>
</dbReference>
<evidence type="ECO:0000259" key="12">
    <source>
        <dbReference type="Pfam" id="PF16757"/>
    </source>
</evidence>
<dbReference type="InterPro" id="IPR016286">
    <property type="entry name" value="FUC_metazoa-typ"/>
</dbReference>
<evidence type="ECO:0000256" key="9">
    <source>
        <dbReference type="ARBA" id="ARBA00081661"/>
    </source>
</evidence>
<comment type="similarity">
    <text evidence="2 10">Belongs to the glycosyl hydrolase 29 family.</text>
</comment>
<dbReference type="InterPro" id="IPR017853">
    <property type="entry name" value="GH"/>
</dbReference>
<feature type="chain" id="PRO_5019622167" description="Putative alpha-L-fucosidase" evidence="10">
    <location>
        <begin position="24"/>
        <end position="471"/>
    </location>
</feature>
<dbReference type="GO" id="GO:0004560">
    <property type="term" value="F:alpha-L-fucosidase activity"/>
    <property type="evidence" value="ECO:0007669"/>
    <property type="project" value="UniProtKB-EC"/>
</dbReference>
<dbReference type="OrthoDB" id="6039950at2759"/>
<evidence type="ECO:0000256" key="7">
    <source>
        <dbReference type="ARBA" id="ARBA00023295"/>
    </source>
</evidence>
<protein>
    <recommendedName>
        <fullName evidence="8">Putative alpha-L-fucosidase</fullName>
        <ecNumber evidence="3">3.2.1.51</ecNumber>
    </recommendedName>
    <alternativeName>
        <fullName evidence="9">Alpha-L-fucoside fucohydrolase</fullName>
    </alternativeName>
</protein>
<dbReference type="AlphaFoldDB" id="A0A482XI08"/>
<keyword evidence="14" id="KW-1185">Reference proteome</keyword>
<dbReference type="FunFam" id="3.20.20.80:FF:000027">
    <property type="entry name" value="Alpha-L-fucosidase"/>
    <property type="match status" value="1"/>
</dbReference>
<dbReference type="InParanoid" id="A0A482XI08"/>
<feature type="domain" description="Alpha-L-fucosidase C-terminal" evidence="12">
    <location>
        <begin position="368"/>
        <end position="453"/>
    </location>
</feature>
<sequence>MAHTGITICFCIFFIFIISQIEGKKYDPNWDSLDSRPIPTWYEDAKVGIFIHWGVYAVPSFATEWFWKNWKKDRKDISQFMKKNYPPNFTYQDFASQFTGEHFNATKWAEIFSNSGAQYIILTSKHHEGYTMWPSRYSFSWNSMDVGLKRDIIGELSEALRSHTKLHFGLYHSLYEWYNPMYMADKASNFTTQIFVDQKIIPEMRELVYKYRPEIIWSDGEWEAADTYWRSPDFIAWLYNSSPVKDTIVVNDRWGSNTICKHGGFLTCSDRYNPGKLQPRKWENAFTLDKESWGYRREANLEDYMTIEEIVHLIVESISCNGNVALNVGPTKEGTISPIYQDRLANLGKWLKVNGPAIYKSRPWPHCQNDTITSNVWYTLNPKKSTPEIFAIVLYWPQDNYVDLGCLHAKDVKTVSMLGVDNCCGFETKGNGVRVTFPDKAKTITDWAWTLRISYSEAVDQDSLYETQTEL</sequence>
<evidence type="ECO:0000256" key="4">
    <source>
        <dbReference type="ARBA" id="ARBA00022729"/>
    </source>
</evidence>
<dbReference type="InterPro" id="IPR013780">
    <property type="entry name" value="Glyco_hydro_b"/>
</dbReference>
<dbReference type="Pfam" id="PF01120">
    <property type="entry name" value="Alpha_L_fucos"/>
    <property type="match status" value="1"/>
</dbReference>
<accession>A0A482XI08</accession>
<dbReference type="PIRSF" id="PIRSF001092">
    <property type="entry name" value="Alpha-L-fucosidase"/>
    <property type="match status" value="1"/>
</dbReference>
<feature type="signal peptide" evidence="10">
    <location>
        <begin position="1"/>
        <end position="23"/>
    </location>
</feature>
<dbReference type="PRINTS" id="PR00741">
    <property type="entry name" value="GLHYDRLASE29"/>
</dbReference>
<dbReference type="InterPro" id="IPR031919">
    <property type="entry name" value="Fucosidase_C"/>
</dbReference>
<dbReference type="STRING" id="195883.A0A482XI08"/>
<feature type="domain" description="Glycoside hydrolase family 29 N-terminal" evidence="11">
    <location>
        <begin position="21"/>
        <end position="355"/>
    </location>
</feature>
<dbReference type="PANTHER" id="PTHR10030">
    <property type="entry name" value="ALPHA-L-FUCOSIDASE"/>
    <property type="match status" value="1"/>
</dbReference>
<dbReference type="EC" id="3.2.1.51" evidence="3"/>
<dbReference type="Gene3D" id="3.20.20.80">
    <property type="entry name" value="Glycosidases"/>
    <property type="match status" value="1"/>
</dbReference>
<keyword evidence="4 10" id="KW-0732">Signal</keyword>
<comment type="caution">
    <text evidence="13">The sequence shown here is derived from an EMBL/GenBank/DDBJ whole genome shotgun (WGS) entry which is preliminary data.</text>
</comment>
<evidence type="ECO:0000256" key="5">
    <source>
        <dbReference type="ARBA" id="ARBA00022801"/>
    </source>
</evidence>
<evidence type="ECO:0000256" key="8">
    <source>
        <dbReference type="ARBA" id="ARBA00074133"/>
    </source>
</evidence>
<dbReference type="SMART" id="SM00812">
    <property type="entry name" value="Alpha_L_fucos"/>
    <property type="match status" value="1"/>
</dbReference>
<dbReference type="PANTHER" id="PTHR10030:SF37">
    <property type="entry name" value="ALPHA-L-FUCOSIDASE-RELATED"/>
    <property type="match status" value="1"/>
</dbReference>
<organism evidence="13 14">
    <name type="scientific">Laodelphax striatellus</name>
    <name type="common">Small brown planthopper</name>
    <name type="synonym">Delphax striatella</name>
    <dbReference type="NCBI Taxonomy" id="195883"/>
    <lineage>
        <taxon>Eukaryota</taxon>
        <taxon>Metazoa</taxon>
        <taxon>Ecdysozoa</taxon>
        <taxon>Arthropoda</taxon>
        <taxon>Hexapoda</taxon>
        <taxon>Insecta</taxon>
        <taxon>Pterygota</taxon>
        <taxon>Neoptera</taxon>
        <taxon>Paraneoptera</taxon>
        <taxon>Hemiptera</taxon>
        <taxon>Auchenorrhyncha</taxon>
        <taxon>Fulgoroidea</taxon>
        <taxon>Delphacidae</taxon>
        <taxon>Criomorphinae</taxon>
        <taxon>Laodelphax</taxon>
    </lineage>
</organism>
<evidence type="ECO:0000313" key="14">
    <source>
        <dbReference type="Proteomes" id="UP000291343"/>
    </source>
</evidence>
<evidence type="ECO:0000259" key="11">
    <source>
        <dbReference type="Pfam" id="PF01120"/>
    </source>
</evidence>
<evidence type="ECO:0000256" key="3">
    <source>
        <dbReference type="ARBA" id="ARBA00012662"/>
    </source>
</evidence>
<evidence type="ECO:0000256" key="2">
    <source>
        <dbReference type="ARBA" id="ARBA00007951"/>
    </source>
</evidence>
<evidence type="ECO:0000313" key="13">
    <source>
        <dbReference type="EMBL" id="RZF45675.1"/>
    </source>
</evidence>
<dbReference type="InterPro" id="IPR057739">
    <property type="entry name" value="Glyco_hydro_29_N"/>
</dbReference>
<reference evidence="13 14" key="1">
    <citation type="journal article" date="2017" name="Gigascience">
        <title>Genome sequence of the small brown planthopper, Laodelphax striatellus.</title>
        <authorList>
            <person name="Zhu J."/>
            <person name="Jiang F."/>
            <person name="Wang X."/>
            <person name="Yang P."/>
            <person name="Bao Y."/>
            <person name="Zhao W."/>
            <person name="Wang W."/>
            <person name="Lu H."/>
            <person name="Wang Q."/>
            <person name="Cui N."/>
            <person name="Li J."/>
            <person name="Chen X."/>
            <person name="Luo L."/>
            <person name="Yu J."/>
            <person name="Kang L."/>
            <person name="Cui F."/>
        </authorList>
    </citation>
    <scope>NUCLEOTIDE SEQUENCE [LARGE SCALE GENOMIC DNA]</scope>
    <source>
        <strain evidence="13">Lst14</strain>
    </source>
</reference>
<proteinExistence type="inferred from homology"/>
<evidence type="ECO:0000256" key="10">
    <source>
        <dbReference type="PIRNR" id="PIRNR001092"/>
    </source>
</evidence>
<name>A0A482XI08_LAOST</name>
<gene>
    <name evidence="13" type="ORF">LSTR_LSTR010398</name>
</gene>
<evidence type="ECO:0000256" key="1">
    <source>
        <dbReference type="ARBA" id="ARBA00004071"/>
    </source>
</evidence>
<dbReference type="EMBL" id="QKKF02008507">
    <property type="protein sequence ID" value="RZF45675.1"/>
    <property type="molecule type" value="Genomic_DNA"/>
</dbReference>